<dbReference type="Proteomes" id="UP000621500">
    <property type="component" value="Unassembled WGS sequence"/>
</dbReference>
<dbReference type="SUPFAM" id="SSF46785">
    <property type="entry name" value="Winged helix' DNA-binding domain"/>
    <property type="match status" value="1"/>
</dbReference>
<dbReference type="Gene3D" id="3.30.450.40">
    <property type="match status" value="1"/>
</dbReference>
<dbReference type="InterPro" id="IPR014757">
    <property type="entry name" value="Tscrpt_reg_IclR_C"/>
</dbReference>
<dbReference type="EMBL" id="BONX01000007">
    <property type="protein sequence ID" value="GIG94700.1"/>
    <property type="molecule type" value="Genomic_DNA"/>
</dbReference>
<accession>A0ABQ4EJA1</accession>
<dbReference type="RefSeq" id="WP_203856328.1">
    <property type="nucleotide sequence ID" value="NZ_BAAAZQ010000005.1"/>
</dbReference>
<dbReference type="CDD" id="cd00090">
    <property type="entry name" value="HTH_ARSR"/>
    <property type="match status" value="1"/>
</dbReference>
<dbReference type="InterPro" id="IPR005471">
    <property type="entry name" value="Tscrpt_reg_IclR_N"/>
</dbReference>
<evidence type="ECO:0000259" key="5">
    <source>
        <dbReference type="PROSITE" id="PS51078"/>
    </source>
</evidence>
<comment type="caution">
    <text evidence="6">The sequence shown here is derived from an EMBL/GenBank/DDBJ whole genome shotgun (WGS) entry which is preliminary data.</text>
</comment>
<organism evidence="6 7">
    <name type="scientific">Plantactinospora mayteni</name>
    <dbReference type="NCBI Taxonomy" id="566021"/>
    <lineage>
        <taxon>Bacteria</taxon>
        <taxon>Bacillati</taxon>
        <taxon>Actinomycetota</taxon>
        <taxon>Actinomycetes</taxon>
        <taxon>Micromonosporales</taxon>
        <taxon>Micromonosporaceae</taxon>
        <taxon>Plantactinospora</taxon>
    </lineage>
</organism>
<dbReference type="Pfam" id="PF01614">
    <property type="entry name" value="IclR_C"/>
    <property type="match status" value="1"/>
</dbReference>
<dbReference type="Gene3D" id="1.10.10.10">
    <property type="entry name" value="Winged helix-like DNA-binding domain superfamily/Winged helix DNA-binding domain"/>
    <property type="match status" value="1"/>
</dbReference>
<dbReference type="PANTHER" id="PTHR30136:SF24">
    <property type="entry name" value="HTH-TYPE TRANSCRIPTIONAL REPRESSOR ALLR"/>
    <property type="match status" value="1"/>
</dbReference>
<feature type="domain" description="HTH iclR-type" evidence="4">
    <location>
        <begin position="2"/>
        <end position="60"/>
    </location>
</feature>
<dbReference type="PANTHER" id="PTHR30136">
    <property type="entry name" value="HELIX-TURN-HELIX TRANSCRIPTIONAL REGULATOR, ICLR FAMILY"/>
    <property type="match status" value="1"/>
</dbReference>
<evidence type="ECO:0000259" key="4">
    <source>
        <dbReference type="PROSITE" id="PS51077"/>
    </source>
</evidence>
<keyword evidence="1" id="KW-0805">Transcription regulation</keyword>
<keyword evidence="7" id="KW-1185">Reference proteome</keyword>
<evidence type="ECO:0000256" key="3">
    <source>
        <dbReference type="ARBA" id="ARBA00023163"/>
    </source>
</evidence>
<name>A0ABQ4EJA1_9ACTN</name>
<evidence type="ECO:0000313" key="7">
    <source>
        <dbReference type="Proteomes" id="UP000621500"/>
    </source>
</evidence>
<feature type="domain" description="IclR-ED" evidence="5">
    <location>
        <begin position="61"/>
        <end position="244"/>
    </location>
</feature>
<dbReference type="InterPro" id="IPR036388">
    <property type="entry name" value="WH-like_DNA-bd_sf"/>
</dbReference>
<dbReference type="SUPFAM" id="SSF55781">
    <property type="entry name" value="GAF domain-like"/>
    <property type="match status" value="1"/>
</dbReference>
<gene>
    <name evidence="6" type="ORF">Pma05_12730</name>
</gene>
<reference evidence="6 7" key="1">
    <citation type="submission" date="2021-01" db="EMBL/GenBank/DDBJ databases">
        <title>Whole genome shotgun sequence of Plantactinospora mayteni NBRC 109088.</title>
        <authorList>
            <person name="Komaki H."/>
            <person name="Tamura T."/>
        </authorList>
    </citation>
    <scope>NUCLEOTIDE SEQUENCE [LARGE SCALE GENOMIC DNA]</scope>
    <source>
        <strain evidence="6 7">NBRC 109088</strain>
    </source>
</reference>
<dbReference type="PROSITE" id="PS51077">
    <property type="entry name" value="HTH_ICLR"/>
    <property type="match status" value="1"/>
</dbReference>
<protein>
    <submittedName>
        <fullName evidence="6">IclR family transcriptional regulator</fullName>
    </submittedName>
</protein>
<dbReference type="PROSITE" id="PS51078">
    <property type="entry name" value="ICLR_ED"/>
    <property type="match status" value="1"/>
</dbReference>
<evidence type="ECO:0000256" key="2">
    <source>
        <dbReference type="ARBA" id="ARBA00023125"/>
    </source>
</evidence>
<proteinExistence type="predicted"/>
<dbReference type="SMART" id="SM00346">
    <property type="entry name" value="HTH_ICLR"/>
    <property type="match status" value="1"/>
</dbReference>
<evidence type="ECO:0000256" key="1">
    <source>
        <dbReference type="ARBA" id="ARBA00023015"/>
    </source>
</evidence>
<dbReference type="InterPro" id="IPR029016">
    <property type="entry name" value="GAF-like_dom_sf"/>
</dbReference>
<dbReference type="InterPro" id="IPR011991">
    <property type="entry name" value="ArsR-like_HTH"/>
</dbReference>
<dbReference type="InterPro" id="IPR050707">
    <property type="entry name" value="HTH_MetabolicPath_Reg"/>
</dbReference>
<dbReference type="Pfam" id="PF09339">
    <property type="entry name" value="HTH_IclR"/>
    <property type="match status" value="1"/>
</dbReference>
<evidence type="ECO:0000313" key="6">
    <source>
        <dbReference type="EMBL" id="GIG94700.1"/>
    </source>
</evidence>
<sequence>MSQTVQRALRIIELFAERPRSLGEIADDLGVHKSTASRLVQTLEHAGFARPVDGRYTIGFRMVAIAQHAVEQLDLHPVAHPHLVRLGDRYGHTVHLAQLVDDEIVYVTKVDGRGALRMRSRVGQPVDPHTSGVGKAILAHLDEPARERFLGRLTYPRHTETSITGPAEFRAELARIAERGWAEDDGEFEDFVSCVAVPVRDARGRVVGAVSITALRALAPLERLREHLPELTATCAAISRDLGWTGEDRP</sequence>
<keyword evidence="2" id="KW-0238">DNA-binding</keyword>
<dbReference type="InterPro" id="IPR036390">
    <property type="entry name" value="WH_DNA-bd_sf"/>
</dbReference>
<keyword evidence="3" id="KW-0804">Transcription</keyword>